<evidence type="ECO:0000313" key="1">
    <source>
        <dbReference type="EMBL" id="KAK6802884.1"/>
    </source>
</evidence>
<protein>
    <submittedName>
        <fullName evidence="1">Uncharacterized protein</fullName>
    </submittedName>
</protein>
<evidence type="ECO:0000313" key="2">
    <source>
        <dbReference type="Proteomes" id="UP001371456"/>
    </source>
</evidence>
<sequence length="207" mass="24347">MKKLKVNDRKVKFWFKFGPYFETEVEIFVEHTNEDQWNYDVVDYEVGPVLHDEEGLVDVDVIEKHDESDSTTKECESFHDFDYSLEKADMKFDKSINSTIEWVGVTEKSRDNQAKGKNIEHGVTSNMLAMFFNDTQEDDFAASDEELMRLHGDSDDKNHKRSIVFNPTRDLEDPKFKFALHMIFSNSKEFKREVEVHAVIQKKGYQI</sequence>
<keyword evidence="2" id="KW-1185">Reference proteome</keyword>
<reference evidence="1 2" key="1">
    <citation type="submission" date="2024-02" db="EMBL/GenBank/DDBJ databases">
        <title>de novo genome assembly of Solanum bulbocastanum strain 11H21.</title>
        <authorList>
            <person name="Hosaka A.J."/>
        </authorList>
    </citation>
    <scope>NUCLEOTIDE SEQUENCE [LARGE SCALE GENOMIC DNA]</scope>
    <source>
        <tissue evidence="1">Young leaves</tissue>
    </source>
</reference>
<dbReference type="AlphaFoldDB" id="A0AAN8U3Q0"/>
<name>A0AAN8U3Q0_SOLBU</name>
<comment type="caution">
    <text evidence="1">The sequence shown here is derived from an EMBL/GenBank/DDBJ whole genome shotgun (WGS) entry which is preliminary data.</text>
</comment>
<dbReference type="EMBL" id="JBANQN010000001">
    <property type="protein sequence ID" value="KAK6802884.1"/>
    <property type="molecule type" value="Genomic_DNA"/>
</dbReference>
<proteinExistence type="predicted"/>
<accession>A0AAN8U3Q0</accession>
<dbReference type="Proteomes" id="UP001371456">
    <property type="component" value="Unassembled WGS sequence"/>
</dbReference>
<organism evidence="1 2">
    <name type="scientific">Solanum bulbocastanum</name>
    <name type="common">Wild potato</name>
    <dbReference type="NCBI Taxonomy" id="147425"/>
    <lineage>
        <taxon>Eukaryota</taxon>
        <taxon>Viridiplantae</taxon>
        <taxon>Streptophyta</taxon>
        <taxon>Embryophyta</taxon>
        <taxon>Tracheophyta</taxon>
        <taxon>Spermatophyta</taxon>
        <taxon>Magnoliopsida</taxon>
        <taxon>eudicotyledons</taxon>
        <taxon>Gunneridae</taxon>
        <taxon>Pentapetalae</taxon>
        <taxon>asterids</taxon>
        <taxon>lamiids</taxon>
        <taxon>Solanales</taxon>
        <taxon>Solanaceae</taxon>
        <taxon>Solanoideae</taxon>
        <taxon>Solaneae</taxon>
        <taxon>Solanum</taxon>
    </lineage>
</organism>
<gene>
    <name evidence="1" type="ORF">RDI58_000668</name>
</gene>